<protein>
    <submittedName>
        <fullName evidence="1">Uncharacterized protein</fullName>
    </submittedName>
</protein>
<evidence type="ECO:0000313" key="1">
    <source>
        <dbReference type="EMBL" id="QHT32929.1"/>
    </source>
</evidence>
<dbReference type="AlphaFoldDB" id="A0A6C0EXA7"/>
<reference evidence="1" key="1">
    <citation type="journal article" date="2020" name="Nature">
        <title>Giant virus diversity and host interactions through global metagenomics.</title>
        <authorList>
            <person name="Schulz F."/>
            <person name="Roux S."/>
            <person name="Paez-Espino D."/>
            <person name="Jungbluth S."/>
            <person name="Walsh D.A."/>
            <person name="Denef V.J."/>
            <person name="McMahon K.D."/>
            <person name="Konstantinidis K.T."/>
            <person name="Eloe-Fadrosh E.A."/>
            <person name="Kyrpides N.C."/>
            <person name="Woyke T."/>
        </authorList>
    </citation>
    <scope>NUCLEOTIDE SEQUENCE</scope>
    <source>
        <strain evidence="1">GVMAG-M-3300009161-34</strain>
    </source>
</reference>
<sequence length="409" mass="48367">MDDIDLNIDNYSFVDILNLFKINKNFNDKDLKRCKDVVEKIHPSKSALNIEYYELFNNAYNFLESKYDSTIVNEKKNVKPYIFYNTENKEIPPNNACYTPPSFSTRMVTFHTEDRDILKYPYENLFEVNLPSVIKNTTSIELFDITLPTFYYNISEYLQNTKLWFSIPFYFTYPIEITLPSGYYTYSDICTELAKQLNDVTTLELFNLGVYVSPSTQYTFFSITYSNIERKFTFHNTQDAFILWFDKKSVYNNCNFDSWKMLNNWGLGYNLGFYKNVYEATLDPSSPSLNIYIVTSTKIAEIDIYNTIYMEIDTFNWIDEINPYSVSTTDFYNNDFNGNVNNAFAKLILSTVSKCYVPVKKFKRILPHVVEKIGRLKFKFRYHNGILVDFKHQPFNFAVKFECRFLCNT</sequence>
<proteinExistence type="predicted"/>
<dbReference type="EMBL" id="MN738956">
    <property type="protein sequence ID" value="QHT32929.1"/>
    <property type="molecule type" value="Genomic_DNA"/>
</dbReference>
<name>A0A6C0EXA7_9ZZZZ</name>
<organism evidence="1">
    <name type="scientific">viral metagenome</name>
    <dbReference type="NCBI Taxonomy" id="1070528"/>
    <lineage>
        <taxon>unclassified sequences</taxon>
        <taxon>metagenomes</taxon>
        <taxon>organismal metagenomes</taxon>
    </lineage>
</organism>
<accession>A0A6C0EXA7</accession>